<accession>A0A1J5R8B7</accession>
<dbReference type="InterPro" id="IPR012912">
    <property type="entry name" value="Plasmid_pRiA4b_Orf3-like"/>
</dbReference>
<reference evidence="2" key="1">
    <citation type="submission" date="2016-10" db="EMBL/GenBank/DDBJ databases">
        <title>Sequence of Gallionella enrichment culture.</title>
        <authorList>
            <person name="Poehlein A."/>
            <person name="Muehling M."/>
            <person name="Daniel R."/>
        </authorList>
    </citation>
    <scope>NUCLEOTIDE SEQUENCE</scope>
</reference>
<sequence>MVRMTSRRPSPGPTRRPPLADALTYRLRVDLSETAPPIWRLVEVPSTLTLDALHPILQTAIGWTDSHLHEFCLGDPQVHGPVERYLTAFDIAEGDVGVAEADVRLDEVLQEVGDELRYTYDFGDGWTHLLRLDAVRPRADQDPPAALLDGARACPPEDCGGPYGYGEVLDLVRRAAEGRHVDPEDAERLSLTFGPTDPADVLADAERLDIASIDADLRAGRVGGVLAADLSDSLAVALWPDLVGLVSGAASPHPATSPVVADLVARCDARIRPSLLHLIADARLDAPVLVDAAVAAAMVEPFAWFVRHVGVSGLALTAQGYLRPADVRAVAERLHLDAEWIGAMNRESRTPQVTEFRRAAQHAGLVRVAKGRIHATARGATLAQDPAALWWHLADRLPAGRRDAERDAELLALLAVAAGAAEAADLRIGQLMAGLGWQLRSGLPLEDATVWDWATTTTETLRRLGCFDASGGRRRRIATPAGQSFARAALRA</sequence>
<dbReference type="PANTHER" id="PTHR41878">
    <property type="entry name" value="LEXA REPRESSOR-RELATED"/>
    <property type="match status" value="1"/>
</dbReference>
<proteinExistence type="predicted"/>
<protein>
    <submittedName>
        <fullName evidence="2">Plasmid pRiA4b ORF-3-like protein</fullName>
    </submittedName>
</protein>
<evidence type="ECO:0000313" key="2">
    <source>
        <dbReference type="EMBL" id="OIQ85947.1"/>
    </source>
</evidence>
<name>A0A1J5R8B7_9ZZZZ</name>
<dbReference type="AlphaFoldDB" id="A0A1J5R8B7"/>
<dbReference type="Gene3D" id="3.10.290.30">
    <property type="entry name" value="MM3350-like"/>
    <property type="match status" value="1"/>
</dbReference>
<comment type="caution">
    <text evidence="2">The sequence shown here is derived from an EMBL/GenBank/DDBJ whole genome shotgun (WGS) entry which is preliminary data.</text>
</comment>
<dbReference type="PANTHER" id="PTHR41878:SF1">
    <property type="entry name" value="TNPR PROTEIN"/>
    <property type="match status" value="1"/>
</dbReference>
<dbReference type="InterPro" id="IPR024047">
    <property type="entry name" value="MM3350-like_sf"/>
</dbReference>
<dbReference type="SUPFAM" id="SSF159941">
    <property type="entry name" value="MM3350-like"/>
    <property type="match status" value="1"/>
</dbReference>
<evidence type="ECO:0000259" key="1">
    <source>
        <dbReference type="Pfam" id="PF07929"/>
    </source>
</evidence>
<feature type="domain" description="Plasmid pRiA4b Orf3-like" evidence="1">
    <location>
        <begin position="25"/>
        <end position="180"/>
    </location>
</feature>
<dbReference type="EMBL" id="MLJW01000510">
    <property type="protein sequence ID" value="OIQ85947.1"/>
    <property type="molecule type" value="Genomic_DNA"/>
</dbReference>
<organism evidence="2">
    <name type="scientific">mine drainage metagenome</name>
    <dbReference type="NCBI Taxonomy" id="410659"/>
    <lineage>
        <taxon>unclassified sequences</taxon>
        <taxon>metagenomes</taxon>
        <taxon>ecological metagenomes</taxon>
    </lineage>
</organism>
<gene>
    <name evidence="2" type="ORF">GALL_322200</name>
</gene>
<dbReference type="Pfam" id="PF07929">
    <property type="entry name" value="PRiA4_ORF3"/>
    <property type="match status" value="1"/>
</dbReference>